<dbReference type="AlphaFoldDB" id="A0A0P6W6K7"/>
<dbReference type="SUPFAM" id="SSF81901">
    <property type="entry name" value="HCP-like"/>
    <property type="match status" value="1"/>
</dbReference>
<dbReference type="InterPro" id="IPR050767">
    <property type="entry name" value="Sel1_AlgK"/>
</dbReference>
<evidence type="ECO:0000313" key="2">
    <source>
        <dbReference type="EMBL" id="KPL54166.1"/>
    </source>
</evidence>
<proteinExistence type="predicted"/>
<dbReference type="EMBL" id="LJYW01000001">
    <property type="protein sequence ID" value="KPL54166.1"/>
    <property type="molecule type" value="Genomic_DNA"/>
</dbReference>
<dbReference type="Gene3D" id="1.25.40.10">
    <property type="entry name" value="Tetratricopeptide repeat domain"/>
    <property type="match status" value="1"/>
</dbReference>
<reference evidence="2 3" key="1">
    <citation type="submission" date="2015-09" db="EMBL/GenBank/DDBJ databases">
        <authorList>
            <person name="Jackson K.R."/>
            <person name="Lunt B.L."/>
            <person name="Fisher J.N.B."/>
            <person name="Gardner A.V."/>
            <person name="Bailey M.E."/>
            <person name="Deus L.M."/>
            <person name="Earl A.S."/>
            <person name="Gibby P.D."/>
            <person name="Hartmann K.A."/>
            <person name="Liu J.E."/>
            <person name="Manci A.M."/>
            <person name="Nielsen D.A."/>
            <person name="Solomon M.B."/>
            <person name="Breakwell D.P."/>
            <person name="Burnett S.H."/>
            <person name="Grose J.H."/>
        </authorList>
    </citation>
    <scope>NUCLEOTIDE SEQUENCE [LARGE SCALE GENOMIC DNA]</scope>
    <source>
        <strain evidence="2 3">16</strain>
    </source>
</reference>
<dbReference type="InterPro" id="IPR006597">
    <property type="entry name" value="Sel1-like"/>
</dbReference>
<dbReference type="PANTHER" id="PTHR11102:SF160">
    <property type="entry name" value="ERAD-ASSOCIATED E3 UBIQUITIN-PROTEIN LIGASE COMPONENT HRD3"/>
    <property type="match status" value="1"/>
</dbReference>
<feature type="signal peptide" evidence="1">
    <location>
        <begin position="1"/>
        <end position="23"/>
    </location>
</feature>
<dbReference type="InterPro" id="IPR011990">
    <property type="entry name" value="TPR-like_helical_dom_sf"/>
</dbReference>
<keyword evidence="1" id="KW-0732">Signal</keyword>
<name>A0A0P6W6K7_9HYPH</name>
<dbReference type="Pfam" id="PF08238">
    <property type="entry name" value="Sel1"/>
    <property type="match status" value="4"/>
</dbReference>
<comment type="caution">
    <text evidence="2">The sequence shown here is derived from an EMBL/GenBank/DDBJ whole genome shotgun (WGS) entry which is preliminary data.</text>
</comment>
<sequence>MFRAVSVLAVLLATGLPVASVAAAESEAAQLCDARAGRTGDPDLPAGTRGLLMADMDGAAALEACTEAVRSAPGNRRLIHQLGRAHHKLGQFGPALAHFRVAGAFGSAAALTSIGYMVENGQGVAANPKRARQLYRLAAKRGDATAWNNLGVIYRDGEGVRRSDRKAARFFRKGAARGSPQAMNSLGALLEEGGKGVRRDARAAIALYRQAAEQGEPVAMLNLGDAYTSGTGGLAIDLAAARAWYEKAVAAGDAEAKDRLAKLDAGK</sequence>
<protein>
    <recommendedName>
        <fullName evidence="4">Sel1 repeat family protein</fullName>
    </recommendedName>
</protein>
<feature type="chain" id="PRO_5006132139" description="Sel1 repeat family protein" evidence="1">
    <location>
        <begin position="24"/>
        <end position="267"/>
    </location>
</feature>
<dbReference type="PANTHER" id="PTHR11102">
    <property type="entry name" value="SEL-1-LIKE PROTEIN"/>
    <property type="match status" value="1"/>
</dbReference>
<evidence type="ECO:0000313" key="3">
    <source>
        <dbReference type="Proteomes" id="UP000048984"/>
    </source>
</evidence>
<organism evidence="2 3">
    <name type="scientific">Prosthecodimorpha hirschii</name>
    <dbReference type="NCBI Taxonomy" id="665126"/>
    <lineage>
        <taxon>Bacteria</taxon>
        <taxon>Pseudomonadati</taxon>
        <taxon>Pseudomonadota</taxon>
        <taxon>Alphaproteobacteria</taxon>
        <taxon>Hyphomicrobiales</taxon>
        <taxon>Ancalomicrobiaceae</taxon>
        <taxon>Prosthecodimorpha</taxon>
    </lineage>
</organism>
<evidence type="ECO:0008006" key="4">
    <source>
        <dbReference type="Google" id="ProtNLM"/>
    </source>
</evidence>
<dbReference type="STRING" id="665126.ABB55_19725"/>
<dbReference type="Proteomes" id="UP000048984">
    <property type="component" value="Unassembled WGS sequence"/>
</dbReference>
<dbReference type="OrthoDB" id="9797030at2"/>
<keyword evidence="3" id="KW-1185">Reference proteome</keyword>
<dbReference type="SMART" id="SM00671">
    <property type="entry name" value="SEL1"/>
    <property type="match status" value="4"/>
</dbReference>
<evidence type="ECO:0000256" key="1">
    <source>
        <dbReference type="SAM" id="SignalP"/>
    </source>
</evidence>
<dbReference type="RefSeq" id="WP_054360334.1">
    <property type="nucleotide sequence ID" value="NZ_LJYW01000001.1"/>
</dbReference>
<gene>
    <name evidence="2" type="ORF">ABB55_19725</name>
</gene>
<reference evidence="2 3" key="2">
    <citation type="submission" date="2015-10" db="EMBL/GenBank/DDBJ databases">
        <title>Draft Genome Sequence of Prosthecomicrobium hirschii ATCC 27832.</title>
        <authorList>
            <person name="Daniel J."/>
            <person name="Givan S.A."/>
            <person name="Brun Y.V."/>
            <person name="Brown P.J."/>
        </authorList>
    </citation>
    <scope>NUCLEOTIDE SEQUENCE [LARGE SCALE GENOMIC DNA]</scope>
    <source>
        <strain evidence="2 3">16</strain>
    </source>
</reference>
<accession>A0A0P6W6K7</accession>